<accession>U2FJE1</accession>
<dbReference type="OrthoDB" id="2960523at2"/>
<dbReference type="Proteomes" id="UP000005707">
    <property type="component" value="Unassembled WGS sequence"/>
</dbReference>
<dbReference type="AlphaFoldDB" id="U2FJE1"/>
<dbReference type="eggNOG" id="ENOG502ZBVA">
    <property type="taxonomic scope" value="Bacteria"/>
</dbReference>
<gene>
    <name evidence="1" type="ORF">HLPCO_002506</name>
</gene>
<dbReference type="STRING" id="1033810.HLPCO_002506"/>
<name>U2FJE1_9MOLU</name>
<organism evidence="1 2">
    <name type="scientific">Haloplasma contractile SSD-17B</name>
    <dbReference type="NCBI Taxonomy" id="1033810"/>
    <lineage>
        <taxon>Bacteria</taxon>
        <taxon>Bacillati</taxon>
        <taxon>Mycoplasmatota</taxon>
        <taxon>Mollicutes</taxon>
        <taxon>Haloplasmatales</taxon>
        <taxon>Haloplasmataceae</taxon>
        <taxon>Haloplasma</taxon>
    </lineage>
</organism>
<proteinExistence type="predicted"/>
<keyword evidence="2" id="KW-1185">Reference proteome</keyword>
<comment type="caution">
    <text evidence="1">The sequence shown here is derived from an EMBL/GenBank/DDBJ whole genome shotgun (WGS) entry which is preliminary data.</text>
</comment>
<evidence type="ECO:0000313" key="1">
    <source>
        <dbReference type="EMBL" id="ERJ11384.1"/>
    </source>
</evidence>
<dbReference type="RefSeq" id="WP_008826570.1">
    <property type="nucleotide sequence ID" value="NZ_AFNU02000011.1"/>
</dbReference>
<reference evidence="1 2" key="2">
    <citation type="journal article" date="2013" name="PLoS ONE">
        <title>INDIGO - INtegrated Data Warehouse of MIcrobial GenOmes with Examples from the Red Sea Extremophiles.</title>
        <authorList>
            <person name="Alam I."/>
            <person name="Antunes A."/>
            <person name="Kamau A.A."/>
            <person name="Ba Alawi W."/>
            <person name="Kalkatawi M."/>
            <person name="Stingl U."/>
            <person name="Bajic V.B."/>
        </authorList>
    </citation>
    <scope>NUCLEOTIDE SEQUENCE [LARGE SCALE GENOMIC DNA]</scope>
    <source>
        <strain evidence="1 2">SSD-17B</strain>
    </source>
</reference>
<protein>
    <submittedName>
        <fullName evidence="1">Uncharacterized protein</fullName>
    </submittedName>
</protein>
<dbReference type="InParanoid" id="U2FJE1"/>
<sequence>MRKCICETIKKEFKPNTEIEVIIDCGTKLHGNFIKICEGCLYLLTSCGCTIIDCHKVSAVKRKCRENIICNIQLNNSETISCEGTIQGQVTCNNEPVSNVTVQLTSIPGIIEFIDSSPETLSNGMFSTQVFIPNTTPLTEVEIRAVATVKGREVFDTATFLVECIECINPSLMVNVEDTIECEGEITGSLLCDDTPIENTLIFFDVESAGNNVVVLPNPARTDDMGFFDATIRSTPGVDENIKITVRTTVGGNEVTAGPFTVSVDCPQPPLQCPCRFRLETSGGAQPRAEVRVLENGNEELLAGTMNINVLQCGATGNSQAPCNPAIDNFNFTFNASNGATYAFTQGRRQDISCPNEDTAIVNGFVQLSQNGGPPITFEATLTATLDETTDKITWEIYANNGNGFIFETNVPFVTESSPQSFIADCA</sequence>
<reference evidence="1 2" key="1">
    <citation type="journal article" date="2011" name="J. Bacteriol.">
        <title>Genome sequence of Haloplasma contractile, an unusual contractile bacterium from a deep-sea anoxic brine lake.</title>
        <authorList>
            <person name="Antunes A."/>
            <person name="Alam I."/>
            <person name="El Dorry H."/>
            <person name="Siam R."/>
            <person name="Robertson A."/>
            <person name="Bajic V.B."/>
            <person name="Stingl U."/>
        </authorList>
    </citation>
    <scope>NUCLEOTIDE SEQUENCE [LARGE SCALE GENOMIC DNA]</scope>
    <source>
        <strain evidence="1 2">SSD-17B</strain>
    </source>
</reference>
<evidence type="ECO:0000313" key="2">
    <source>
        <dbReference type="Proteomes" id="UP000005707"/>
    </source>
</evidence>
<dbReference type="EMBL" id="AFNU02000011">
    <property type="protein sequence ID" value="ERJ11384.1"/>
    <property type="molecule type" value="Genomic_DNA"/>
</dbReference>